<evidence type="ECO:0000313" key="4">
    <source>
        <dbReference type="Proteomes" id="UP000729913"/>
    </source>
</evidence>
<reference evidence="3" key="2">
    <citation type="submission" date="2021-04" db="EMBL/GenBank/DDBJ databases">
        <title>Genome-wide patterns of bracovirus chromosomal integration into multiple host tissues during parasitism.</title>
        <authorList>
            <person name="Chebbi M.A.C."/>
        </authorList>
    </citation>
    <scope>NUCLEOTIDE SEQUENCE</scope>
    <source>
        <tissue evidence="3">Whole body</tissue>
    </source>
</reference>
<dbReference type="Pfam" id="PF00059">
    <property type="entry name" value="Lectin_C"/>
    <property type="match status" value="1"/>
</dbReference>
<sequence>MEEETKGRDLVNSLIEFLYQGLSSSSSAVEPQSVSINLPENNHVKNEVKKELSVRRFACPTGFFRLKRNCYYLSAGMAHWREAHFHCKDRNSTLAILDKKGKNRVLRKYLMGDQFTKLERWIGGIYNWQQMTWEWGVSGEKVVFQNFHNLNQSNSKVYAWHCMVLDPAVKYKWRHRRKKIKDSNLVEQNQITKPKRKCKKQNERQKGYPESHRHNRAREEWRSKLDVKNYNDDDNNRNHKNNNNEEWVHGVNPGSRPPVSRSRHQRPADKTRHQPNRIRQRDNTPKIIQRIPQGYEHGVFSRDGSIDTNPQFLADSQYHNTFNDLAHEEVLIKT</sequence>
<organism evidence="3 4">
    <name type="scientific">Cotesia typhae</name>
    <dbReference type="NCBI Taxonomy" id="2053667"/>
    <lineage>
        <taxon>Eukaryota</taxon>
        <taxon>Metazoa</taxon>
        <taxon>Ecdysozoa</taxon>
        <taxon>Arthropoda</taxon>
        <taxon>Hexapoda</taxon>
        <taxon>Insecta</taxon>
        <taxon>Pterygota</taxon>
        <taxon>Neoptera</taxon>
        <taxon>Endopterygota</taxon>
        <taxon>Hymenoptera</taxon>
        <taxon>Apocrita</taxon>
        <taxon>Ichneumonoidea</taxon>
        <taxon>Braconidae</taxon>
        <taxon>Microgastrinae</taxon>
        <taxon>Cotesia</taxon>
    </lineage>
</organism>
<gene>
    <name evidence="3" type="ORF">G9C98_005321</name>
</gene>
<feature type="compositionally biased region" description="Basic and acidic residues" evidence="1">
    <location>
        <begin position="200"/>
        <end position="248"/>
    </location>
</feature>
<name>A0A8J5R0R3_9HYME</name>
<dbReference type="CDD" id="cd00037">
    <property type="entry name" value="CLECT"/>
    <property type="match status" value="1"/>
</dbReference>
<reference evidence="3" key="1">
    <citation type="submission" date="2020-03" db="EMBL/GenBank/DDBJ databases">
        <authorList>
            <person name="Chebbi M.A."/>
            <person name="Drezen J.M."/>
        </authorList>
    </citation>
    <scope>NUCLEOTIDE SEQUENCE</scope>
    <source>
        <tissue evidence="3">Whole body</tissue>
    </source>
</reference>
<accession>A0A8J5R0R3</accession>
<dbReference type="EMBL" id="JAAOIC020000002">
    <property type="protein sequence ID" value="KAG8042686.1"/>
    <property type="molecule type" value="Genomic_DNA"/>
</dbReference>
<dbReference type="SMART" id="SM00034">
    <property type="entry name" value="CLECT"/>
    <property type="match status" value="1"/>
</dbReference>
<comment type="caution">
    <text evidence="3">The sequence shown here is derived from an EMBL/GenBank/DDBJ whole genome shotgun (WGS) entry which is preliminary data.</text>
</comment>
<dbReference type="InterPro" id="IPR001304">
    <property type="entry name" value="C-type_lectin-like"/>
</dbReference>
<feature type="domain" description="C-type lectin" evidence="2">
    <location>
        <begin position="66"/>
        <end position="174"/>
    </location>
</feature>
<feature type="region of interest" description="Disordered" evidence="1">
    <location>
        <begin position="182"/>
        <end position="283"/>
    </location>
</feature>
<keyword evidence="4" id="KW-1185">Reference proteome</keyword>
<evidence type="ECO:0000256" key="1">
    <source>
        <dbReference type="SAM" id="MobiDB-lite"/>
    </source>
</evidence>
<dbReference type="OrthoDB" id="6133475at2759"/>
<dbReference type="PROSITE" id="PS50041">
    <property type="entry name" value="C_TYPE_LECTIN_2"/>
    <property type="match status" value="1"/>
</dbReference>
<dbReference type="AlphaFoldDB" id="A0A8J5R0R3"/>
<proteinExistence type="predicted"/>
<evidence type="ECO:0000259" key="2">
    <source>
        <dbReference type="PROSITE" id="PS50041"/>
    </source>
</evidence>
<dbReference type="Proteomes" id="UP000729913">
    <property type="component" value="Unassembled WGS sequence"/>
</dbReference>
<protein>
    <recommendedName>
        <fullName evidence="2">C-type lectin domain-containing protein</fullName>
    </recommendedName>
</protein>
<evidence type="ECO:0000313" key="3">
    <source>
        <dbReference type="EMBL" id="KAG8042686.1"/>
    </source>
</evidence>